<evidence type="ECO:0000313" key="2">
    <source>
        <dbReference type="Proteomes" id="UP001482620"/>
    </source>
</evidence>
<dbReference type="Proteomes" id="UP001482620">
    <property type="component" value="Unassembled WGS sequence"/>
</dbReference>
<protein>
    <submittedName>
        <fullName evidence="1">Uncharacterized protein</fullName>
    </submittedName>
</protein>
<keyword evidence="2" id="KW-1185">Reference proteome</keyword>
<evidence type="ECO:0000313" key="1">
    <source>
        <dbReference type="EMBL" id="MEQ2229162.1"/>
    </source>
</evidence>
<name>A0ABV0TC97_9TELE</name>
<accession>A0ABV0TC97</accession>
<dbReference type="EMBL" id="JAHRIQ010024618">
    <property type="protein sequence ID" value="MEQ2229162.1"/>
    <property type="molecule type" value="Genomic_DNA"/>
</dbReference>
<organism evidence="1 2">
    <name type="scientific">Ilyodon furcidens</name>
    <name type="common">goldbreast splitfin</name>
    <dbReference type="NCBI Taxonomy" id="33524"/>
    <lineage>
        <taxon>Eukaryota</taxon>
        <taxon>Metazoa</taxon>
        <taxon>Chordata</taxon>
        <taxon>Craniata</taxon>
        <taxon>Vertebrata</taxon>
        <taxon>Euteleostomi</taxon>
        <taxon>Actinopterygii</taxon>
        <taxon>Neopterygii</taxon>
        <taxon>Teleostei</taxon>
        <taxon>Neoteleostei</taxon>
        <taxon>Acanthomorphata</taxon>
        <taxon>Ovalentaria</taxon>
        <taxon>Atherinomorphae</taxon>
        <taxon>Cyprinodontiformes</taxon>
        <taxon>Goodeidae</taxon>
        <taxon>Ilyodon</taxon>
    </lineage>
</organism>
<comment type="caution">
    <text evidence="1">The sequence shown here is derived from an EMBL/GenBank/DDBJ whole genome shotgun (WGS) entry which is preliminary data.</text>
</comment>
<proteinExistence type="predicted"/>
<reference evidence="1 2" key="1">
    <citation type="submission" date="2021-06" db="EMBL/GenBank/DDBJ databases">
        <authorList>
            <person name="Palmer J.M."/>
        </authorList>
    </citation>
    <scope>NUCLEOTIDE SEQUENCE [LARGE SCALE GENOMIC DNA]</scope>
    <source>
        <strain evidence="2">if_2019</strain>
        <tissue evidence="1">Muscle</tissue>
    </source>
</reference>
<gene>
    <name evidence="1" type="ORF">ILYODFUR_016097</name>
</gene>
<sequence>MKTRGQEENRGSVPSWWTSASFTLSAVNNKQSHLIEVGRRHTLLRALANHLSVLRLEILATRHCLVLCSYQECGGLYEVESPRIGKQAKDVFLQDDKNGK</sequence>